<comment type="caution">
    <text evidence="1">The sequence shown here is derived from an EMBL/GenBank/DDBJ whole genome shotgun (WGS) entry which is preliminary data.</text>
</comment>
<name>A0AA36GEL6_CYLNA</name>
<organism evidence="1 2">
    <name type="scientific">Cylicocyclus nassatus</name>
    <name type="common">Nematode worm</name>
    <dbReference type="NCBI Taxonomy" id="53992"/>
    <lineage>
        <taxon>Eukaryota</taxon>
        <taxon>Metazoa</taxon>
        <taxon>Ecdysozoa</taxon>
        <taxon>Nematoda</taxon>
        <taxon>Chromadorea</taxon>
        <taxon>Rhabditida</taxon>
        <taxon>Rhabditina</taxon>
        <taxon>Rhabditomorpha</taxon>
        <taxon>Strongyloidea</taxon>
        <taxon>Strongylidae</taxon>
        <taxon>Cylicocyclus</taxon>
    </lineage>
</organism>
<sequence length="159" mass="18384">MSLAKQRWTWTISAPLWLNGHHQDMKLMNSLTNMFGEFVATQKSPEFNLSSASMQELNKAVKEEKKCYAKIVHLRPRPRCMSTGNIYQEVSRNPSGGSEVTMREHNCKRRERPTSLIERVRQRISPDRRDESIAEEEEGEGQVVRKTSTVSERLHIIVS</sequence>
<evidence type="ECO:0000313" key="2">
    <source>
        <dbReference type="Proteomes" id="UP001176961"/>
    </source>
</evidence>
<accession>A0AA36GEL6</accession>
<dbReference type="EMBL" id="CATQJL010000001">
    <property type="protein sequence ID" value="CAJ0588128.1"/>
    <property type="molecule type" value="Genomic_DNA"/>
</dbReference>
<proteinExistence type="predicted"/>
<protein>
    <submittedName>
        <fullName evidence="1">Uncharacterized protein</fullName>
    </submittedName>
</protein>
<dbReference type="AlphaFoldDB" id="A0AA36GEL6"/>
<evidence type="ECO:0000313" key="1">
    <source>
        <dbReference type="EMBL" id="CAJ0588128.1"/>
    </source>
</evidence>
<gene>
    <name evidence="1" type="ORF">CYNAS_LOCUS111</name>
</gene>
<dbReference type="Proteomes" id="UP001176961">
    <property type="component" value="Unassembled WGS sequence"/>
</dbReference>
<reference evidence="1" key="1">
    <citation type="submission" date="2023-07" db="EMBL/GenBank/DDBJ databases">
        <authorList>
            <consortium name="CYATHOMIX"/>
        </authorList>
    </citation>
    <scope>NUCLEOTIDE SEQUENCE</scope>
    <source>
        <strain evidence="1">N/A</strain>
    </source>
</reference>
<keyword evidence="2" id="KW-1185">Reference proteome</keyword>